<proteinExistence type="inferred from homology"/>
<evidence type="ECO:0000256" key="6">
    <source>
        <dbReference type="SAM" id="MobiDB-lite"/>
    </source>
</evidence>
<evidence type="ECO:0000256" key="3">
    <source>
        <dbReference type="ARBA" id="ARBA00022989"/>
    </source>
</evidence>
<evidence type="ECO:0000256" key="2">
    <source>
        <dbReference type="ARBA" id="ARBA00022692"/>
    </source>
</evidence>
<feature type="region of interest" description="Disordered" evidence="6">
    <location>
        <begin position="906"/>
        <end position="940"/>
    </location>
</feature>
<comment type="subcellular location">
    <subcellularLocation>
        <location evidence="5">Cell membrane</location>
        <topology evidence="5">Multi-pass membrane protein</topology>
    </subcellularLocation>
</comment>
<feature type="transmembrane region" description="Helical" evidence="5">
    <location>
        <begin position="211"/>
        <end position="228"/>
    </location>
</feature>
<dbReference type="AlphaFoldDB" id="A0A6J4MJW3"/>
<feature type="transmembrane region" description="Helical" evidence="5">
    <location>
        <begin position="109"/>
        <end position="131"/>
    </location>
</feature>
<reference evidence="7" key="1">
    <citation type="submission" date="2020-02" db="EMBL/GenBank/DDBJ databases">
        <authorList>
            <person name="Meier V. D."/>
        </authorList>
    </citation>
    <scope>NUCLEOTIDE SEQUENCE</scope>
    <source>
        <strain evidence="7">AVDCRST_MAG16</strain>
    </source>
</reference>
<keyword evidence="4 5" id="KW-0472">Membrane</keyword>
<dbReference type="GO" id="GO:0005576">
    <property type="term" value="C:extracellular region"/>
    <property type="evidence" value="ECO:0007669"/>
    <property type="project" value="TreeGrafter"/>
</dbReference>
<sequence length="995" mass="108015">MAVRTPGAGLPARPRLLGPVLVVLAVVLMLGGVVVSLITDLLWFRSIDYTGVFTTVLTTRLLLFVGFGLLMALVIGANVAIAYRVRPPFRPMSLEQQNLERYRVAVEPFLRSILFIGSGVFGMFAGLSAAARWETWLLWRNGTSFGVEDAQFGRDVSYFAFTYPFQRFVLGFLLTAVVLSLIAAAVVHYLFGGVRLQTVGEKVSPAARAHLSVLVGLIVLLKAFAYYLDRYGLAFSERGYVNGPGFTDVNAVLPAKNILMGVAVICALLFFANIVVRNILLPAGALALLVVSAVVIGGVYPAYTQQFRVKPNEDQREQPFIQRNIEATRAAYGIADTEVTPYQASQEATPEQLRREASRVDSARLLDPNELAPTFEQLQRRTFYFGVNNALDIDRYEVDGEQQDFVVAAREVDIRNLASNQRSWINERLAYTHGNGLIAAPADVVDEEGRPRFVNPDSADSPVRLEQPRVYYGELSPSYSIVNSEQPEIDGPIGGVDGAEVPEGGAAEEDADRQATFNYDGDGGVQLSSIGHKLLYALKYREPNLLLSDAIKDESRLMYIREPRERVQKVAPFLELDTDPYPAAVDGRVVWIVDGYTTSSGYPYSQKTNFGRATADSQGSGVALRAQVNYVRNSVKATVDAYDGTVTLYEFGDPDPVLRSWNKAFGGDLVRPESEISDELRAHLRYPEDLFKVQRELLTRYHVTAADEFYTREDFWEVPADPADALNDANAAAVGNAQPQAAQGQSVVDAVADGPSQPPFYSLLQFPGQDARSFRLSTSFNGLNRPNLAAFASVSSDPEDYGTIRVLQFPRQDPPNGPGQVANQFVSEQVVAESLFPFRQNRAEVTFGNLLTLPAGQGLLYVQPVYVRAQGGESFPTLQRVLVSYGNEVAADTTLARSLADLFGAQAPAEPDTTPPPPPDEPGGTATPTPGPTGAPPAGDVASLIAEATAAFEAGQAALRNNDFAAYGQAQERLRVALDRLAATGGATPAPSPAG</sequence>
<feature type="transmembrane region" description="Helical" evidence="5">
    <location>
        <begin position="20"/>
        <end position="43"/>
    </location>
</feature>
<dbReference type="GO" id="GO:0005886">
    <property type="term" value="C:plasma membrane"/>
    <property type="evidence" value="ECO:0007669"/>
    <property type="project" value="UniProtKB-SubCell"/>
</dbReference>
<keyword evidence="1 5" id="KW-1003">Cell membrane</keyword>
<evidence type="ECO:0000256" key="1">
    <source>
        <dbReference type="ARBA" id="ARBA00022475"/>
    </source>
</evidence>
<evidence type="ECO:0000256" key="4">
    <source>
        <dbReference type="ARBA" id="ARBA00023136"/>
    </source>
</evidence>
<dbReference type="HAMAP" id="MF_01600">
    <property type="entry name" value="UPF0182"/>
    <property type="match status" value="1"/>
</dbReference>
<dbReference type="Pfam" id="PF03699">
    <property type="entry name" value="UPF0182"/>
    <property type="match status" value="1"/>
</dbReference>
<name>A0A6J4MJW3_9ACTN</name>
<organism evidence="7">
    <name type="scientific">uncultured Frankineae bacterium</name>
    <dbReference type="NCBI Taxonomy" id="437475"/>
    <lineage>
        <taxon>Bacteria</taxon>
        <taxon>Bacillati</taxon>
        <taxon>Actinomycetota</taxon>
        <taxon>Actinomycetes</taxon>
        <taxon>Frankiales</taxon>
        <taxon>environmental samples</taxon>
    </lineage>
</organism>
<comment type="similarity">
    <text evidence="5">Belongs to the UPF0182 family.</text>
</comment>
<dbReference type="PANTHER" id="PTHR39344">
    <property type="entry name" value="UPF0182 PROTEIN SLL1060"/>
    <property type="match status" value="1"/>
</dbReference>
<feature type="transmembrane region" description="Helical" evidence="5">
    <location>
        <begin position="258"/>
        <end position="276"/>
    </location>
</feature>
<accession>A0A6J4MJW3</accession>
<keyword evidence="3 5" id="KW-1133">Transmembrane helix</keyword>
<protein>
    <recommendedName>
        <fullName evidence="5">UPF0182 protein AVDCRST_MAG16-3078</fullName>
    </recommendedName>
</protein>
<feature type="transmembrane region" description="Helical" evidence="5">
    <location>
        <begin position="283"/>
        <end position="303"/>
    </location>
</feature>
<dbReference type="EMBL" id="CADCUE010000289">
    <property type="protein sequence ID" value="CAA9361434.1"/>
    <property type="molecule type" value="Genomic_DNA"/>
</dbReference>
<dbReference type="PANTHER" id="PTHR39344:SF1">
    <property type="entry name" value="UPF0182 PROTEIN SLL1060"/>
    <property type="match status" value="1"/>
</dbReference>
<feature type="transmembrane region" description="Helical" evidence="5">
    <location>
        <begin position="168"/>
        <end position="191"/>
    </location>
</feature>
<evidence type="ECO:0000256" key="5">
    <source>
        <dbReference type="HAMAP-Rule" id="MF_01600"/>
    </source>
</evidence>
<dbReference type="InterPro" id="IPR005372">
    <property type="entry name" value="UPF0182"/>
</dbReference>
<feature type="transmembrane region" description="Helical" evidence="5">
    <location>
        <begin position="63"/>
        <end position="83"/>
    </location>
</feature>
<evidence type="ECO:0000313" key="7">
    <source>
        <dbReference type="EMBL" id="CAA9361434.1"/>
    </source>
</evidence>
<gene>
    <name evidence="7" type="ORF">AVDCRST_MAG16-3078</name>
</gene>
<keyword evidence="2 5" id="KW-0812">Transmembrane</keyword>